<name>A0A392N460_9FABA</name>
<organism evidence="2 3">
    <name type="scientific">Trifolium medium</name>
    <dbReference type="NCBI Taxonomy" id="97028"/>
    <lineage>
        <taxon>Eukaryota</taxon>
        <taxon>Viridiplantae</taxon>
        <taxon>Streptophyta</taxon>
        <taxon>Embryophyta</taxon>
        <taxon>Tracheophyta</taxon>
        <taxon>Spermatophyta</taxon>
        <taxon>Magnoliopsida</taxon>
        <taxon>eudicotyledons</taxon>
        <taxon>Gunneridae</taxon>
        <taxon>Pentapetalae</taxon>
        <taxon>rosids</taxon>
        <taxon>fabids</taxon>
        <taxon>Fabales</taxon>
        <taxon>Fabaceae</taxon>
        <taxon>Papilionoideae</taxon>
        <taxon>50 kb inversion clade</taxon>
        <taxon>NPAAA clade</taxon>
        <taxon>Hologalegina</taxon>
        <taxon>IRL clade</taxon>
        <taxon>Trifolieae</taxon>
        <taxon>Trifolium</taxon>
    </lineage>
</organism>
<evidence type="ECO:0000313" key="3">
    <source>
        <dbReference type="Proteomes" id="UP000265520"/>
    </source>
</evidence>
<sequence>WSIGDGSKIKVMEDPWLRDLGRGWVRAPQPQAEEILAVPLFGESCEDRLVWKEEHNGEYTVKSGYKLLMKEKEEGRRRGLTGSWKELWQIQAPPKTKHLIWRICRDCLPTRTQLRQHHVSCPAACELCSRYEEDTWHVLFECEESKNCWLAAGLQHIIAARLQAFNSVRDVIFDICSSESKEIAGRMAMMIWDVLWNNRNQWLWNHEKKDATQLGVHAFQMWDDWNRAQCNNNNSVIQEQVQHQQRWLPPRQGWLKCNVDAGFSNNGRITSGGWCIRDETGQFIRAGTHWFRGAYSIIEAEA</sequence>
<dbReference type="AlphaFoldDB" id="A0A392N460"/>
<dbReference type="Proteomes" id="UP000265520">
    <property type="component" value="Unassembled WGS sequence"/>
</dbReference>
<dbReference type="EMBL" id="LXQA010027708">
    <property type="protein sequence ID" value="MCH94606.1"/>
    <property type="molecule type" value="Genomic_DNA"/>
</dbReference>
<dbReference type="InterPro" id="IPR052929">
    <property type="entry name" value="RNase_H-like_EbsB-rel"/>
</dbReference>
<feature type="domain" description="Reverse transcriptase zinc-binding" evidence="1">
    <location>
        <begin position="59"/>
        <end position="149"/>
    </location>
</feature>
<dbReference type="Pfam" id="PF13966">
    <property type="entry name" value="zf-RVT"/>
    <property type="match status" value="1"/>
</dbReference>
<keyword evidence="3" id="KW-1185">Reference proteome</keyword>
<feature type="non-terminal residue" evidence="2">
    <location>
        <position position="302"/>
    </location>
</feature>
<reference evidence="2 3" key="1">
    <citation type="journal article" date="2018" name="Front. Plant Sci.">
        <title>Red Clover (Trifolium pratense) and Zigzag Clover (T. medium) - A Picture of Genomic Similarities and Differences.</title>
        <authorList>
            <person name="Dluhosova J."/>
            <person name="Istvanek J."/>
            <person name="Nedelnik J."/>
            <person name="Repkova J."/>
        </authorList>
    </citation>
    <scope>NUCLEOTIDE SEQUENCE [LARGE SCALE GENOMIC DNA]</scope>
    <source>
        <strain evidence="3">cv. 10/8</strain>
        <tissue evidence="2">Leaf</tissue>
    </source>
</reference>
<evidence type="ECO:0000259" key="1">
    <source>
        <dbReference type="Pfam" id="PF13966"/>
    </source>
</evidence>
<dbReference type="PANTHER" id="PTHR47074:SF48">
    <property type="entry name" value="POLYNUCLEOTIDYL TRANSFERASE, RIBONUCLEASE H-LIKE SUPERFAMILY PROTEIN"/>
    <property type="match status" value="1"/>
</dbReference>
<evidence type="ECO:0000313" key="2">
    <source>
        <dbReference type="EMBL" id="MCH94606.1"/>
    </source>
</evidence>
<accession>A0A392N460</accession>
<feature type="non-terminal residue" evidence="2">
    <location>
        <position position="1"/>
    </location>
</feature>
<protein>
    <submittedName>
        <fullName evidence="2">Ribonuclease H protein</fullName>
    </submittedName>
</protein>
<dbReference type="PANTHER" id="PTHR47074">
    <property type="entry name" value="BNAC02G40300D PROTEIN"/>
    <property type="match status" value="1"/>
</dbReference>
<proteinExistence type="predicted"/>
<comment type="caution">
    <text evidence="2">The sequence shown here is derived from an EMBL/GenBank/DDBJ whole genome shotgun (WGS) entry which is preliminary data.</text>
</comment>
<dbReference type="InterPro" id="IPR026960">
    <property type="entry name" value="RVT-Znf"/>
</dbReference>